<keyword evidence="1" id="KW-0472">Membrane</keyword>
<evidence type="ECO:0000256" key="1">
    <source>
        <dbReference type="SAM" id="Phobius"/>
    </source>
</evidence>
<keyword evidence="1" id="KW-0812">Transmembrane</keyword>
<dbReference type="AlphaFoldDB" id="A0A939GFB3"/>
<protein>
    <submittedName>
        <fullName evidence="2">Oligosaccharide repeat unit polymerase</fullName>
    </submittedName>
</protein>
<sequence>MLVSADILPEIIAYSALLGLTFWLLYRRYIFSVADPLFIFLVTTTFASVLVIEVVEEPRNIAHYFLCQFFVWAGFALVQRRTGNPAIQAPSEGIHFTDVTLLRYSCYVLFCIYFISNLIILRTKGFALLSDAPTEAKVANFQEGFGIFRKINWAVGGVASAGLLFLFLLKKKRQDLILLFVIIGLTALEGSKGALLRYAVMAALFIYHPVFNQHKKLRNQIKKYTPLAAVAIFGIFFTVLARENDNSEAVLLAFVRRLLYGADGLLFFYAPANVDYFARYSWTDFPSYIINPILGFLRLAPYQEAFGNIMVENTLPPGVSMDVIVGPNSSFYTEGQVFFGYYGAFFYSFLLGCLASWFRSIYFSLQSSSAFLLVFLSTIYQFSAAILVDLKLFITQAFDTVLLVLPIYVLVCFIQNGKIVFRRLQFNTPKV</sequence>
<keyword evidence="1" id="KW-1133">Transmembrane helix</keyword>
<feature type="transmembrane region" description="Helical" evidence="1">
    <location>
        <begin position="394"/>
        <end position="414"/>
    </location>
</feature>
<evidence type="ECO:0000313" key="3">
    <source>
        <dbReference type="Proteomes" id="UP000664034"/>
    </source>
</evidence>
<feature type="transmembrane region" description="Helical" evidence="1">
    <location>
        <begin position="6"/>
        <end position="25"/>
    </location>
</feature>
<keyword evidence="3" id="KW-1185">Reference proteome</keyword>
<dbReference type="RefSeq" id="WP_207365472.1">
    <property type="nucleotide sequence ID" value="NZ_JAFMYV010000007.1"/>
</dbReference>
<feature type="transmembrane region" description="Helical" evidence="1">
    <location>
        <begin position="61"/>
        <end position="80"/>
    </location>
</feature>
<accession>A0A939GFB3</accession>
<feature type="transmembrane region" description="Helical" evidence="1">
    <location>
        <begin position="224"/>
        <end position="242"/>
    </location>
</feature>
<comment type="caution">
    <text evidence="2">The sequence shown here is derived from an EMBL/GenBank/DDBJ whole genome shotgun (WGS) entry which is preliminary data.</text>
</comment>
<reference evidence="2" key="1">
    <citation type="submission" date="2021-03" db="EMBL/GenBank/DDBJ databases">
        <title>Fibrella sp. HMF5335 genome sequencing and assembly.</title>
        <authorList>
            <person name="Kang H."/>
            <person name="Kim H."/>
            <person name="Bae S."/>
            <person name="Joh K."/>
        </authorList>
    </citation>
    <scope>NUCLEOTIDE SEQUENCE</scope>
    <source>
        <strain evidence="2">HMF5335</strain>
    </source>
</reference>
<feature type="transmembrane region" description="Helical" evidence="1">
    <location>
        <begin position="37"/>
        <end position="55"/>
    </location>
</feature>
<gene>
    <name evidence="2" type="ORF">J2I47_15390</name>
</gene>
<dbReference type="EMBL" id="JAFMYV010000007">
    <property type="protein sequence ID" value="MBO0937939.1"/>
    <property type="molecule type" value="Genomic_DNA"/>
</dbReference>
<organism evidence="2 3">
    <name type="scientific">Fibrella rubiginis</name>
    <dbReference type="NCBI Taxonomy" id="2817060"/>
    <lineage>
        <taxon>Bacteria</taxon>
        <taxon>Pseudomonadati</taxon>
        <taxon>Bacteroidota</taxon>
        <taxon>Cytophagia</taxon>
        <taxon>Cytophagales</taxon>
        <taxon>Spirosomataceae</taxon>
        <taxon>Fibrella</taxon>
    </lineage>
</organism>
<feature type="transmembrane region" description="Helical" evidence="1">
    <location>
        <begin position="339"/>
        <end position="358"/>
    </location>
</feature>
<feature type="transmembrane region" description="Helical" evidence="1">
    <location>
        <begin position="176"/>
        <end position="204"/>
    </location>
</feature>
<feature type="transmembrane region" description="Helical" evidence="1">
    <location>
        <begin position="151"/>
        <end position="169"/>
    </location>
</feature>
<feature type="transmembrane region" description="Helical" evidence="1">
    <location>
        <begin position="101"/>
        <end position="121"/>
    </location>
</feature>
<name>A0A939GFB3_9BACT</name>
<dbReference type="Proteomes" id="UP000664034">
    <property type="component" value="Unassembled WGS sequence"/>
</dbReference>
<feature type="transmembrane region" description="Helical" evidence="1">
    <location>
        <begin position="370"/>
        <end position="388"/>
    </location>
</feature>
<dbReference type="NCBIfam" id="TIGR04370">
    <property type="entry name" value="glyco_rpt_poly"/>
    <property type="match status" value="1"/>
</dbReference>
<evidence type="ECO:0000313" key="2">
    <source>
        <dbReference type="EMBL" id="MBO0937939.1"/>
    </source>
</evidence>
<proteinExistence type="predicted"/>